<dbReference type="EMBL" id="SDHW01000001">
    <property type="protein sequence ID" value="RXK62220.1"/>
    <property type="molecule type" value="Genomic_DNA"/>
</dbReference>
<accession>A0A4Q1CMH9</accession>
<feature type="transmembrane region" description="Helical" evidence="6">
    <location>
        <begin position="256"/>
        <end position="274"/>
    </location>
</feature>
<dbReference type="AlphaFoldDB" id="A0A4Q1CMH9"/>
<dbReference type="InterPro" id="IPR002523">
    <property type="entry name" value="MgTranspt_CorA/ZnTranspt_ZntB"/>
</dbReference>
<name>A0A4Q1CMH9_9BACT</name>
<dbReference type="SUPFAM" id="SSF143865">
    <property type="entry name" value="CorA soluble domain-like"/>
    <property type="match status" value="1"/>
</dbReference>
<keyword evidence="8" id="KW-1185">Reference proteome</keyword>
<organism evidence="7 8">
    <name type="scientific">Lacibacter luteus</name>
    <dbReference type="NCBI Taxonomy" id="2508719"/>
    <lineage>
        <taxon>Bacteria</taxon>
        <taxon>Pseudomonadati</taxon>
        <taxon>Bacteroidota</taxon>
        <taxon>Chitinophagia</taxon>
        <taxon>Chitinophagales</taxon>
        <taxon>Chitinophagaceae</taxon>
        <taxon>Lacibacter</taxon>
    </lineage>
</organism>
<proteinExistence type="inferred from homology"/>
<keyword evidence="3 6" id="KW-0812">Transmembrane</keyword>
<evidence type="ECO:0000256" key="5">
    <source>
        <dbReference type="ARBA" id="ARBA00023136"/>
    </source>
</evidence>
<comment type="subcellular location">
    <subcellularLocation>
        <location evidence="1">Membrane</location>
        <topology evidence="1">Multi-pass membrane protein</topology>
    </subcellularLocation>
</comment>
<gene>
    <name evidence="7" type="ORF">ESA94_04205</name>
</gene>
<dbReference type="PANTHER" id="PTHR47891:SF2">
    <property type="entry name" value="MAGNESIUM AND COBALT TRANSPORTER"/>
    <property type="match status" value="1"/>
</dbReference>
<sequence length="312" mass="35992">MLQFFKNENGKPLAIEKPETGAWVNIVPPLKQEEFTEIADALDIPLDFLTDSLDIDERSRYELEDNVKLIVIKTPTENNSFNDSDAFYITIPICIILTHNQIVTVNSFDNGAIKKFLNTFQNRHPDKRNMMVLKIFEKVVQAYMEFLKEINHRRNLLEQKLYDANRNEELLDLMRIQKSLVYFVTALRSNEMLLMKLQRTNFLALNDEEDEFLQDLIVDTSQALEMANIYTNILSSTMDAFASIISNNQNQVMKRLTSVTVMLQLPTLVASIYGMNVPIPGAHSSFAFYFPILISLGLSLLLGIYFLRKKLF</sequence>
<dbReference type="SUPFAM" id="SSF144083">
    <property type="entry name" value="Magnesium transport protein CorA, transmembrane region"/>
    <property type="match status" value="1"/>
</dbReference>
<evidence type="ECO:0000256" key="6">
    <source>
        <dbReference type="SAM" id="Phobius"/>
    </source>
</evidence>
<comment type="similarity">
    <text evidence="2">Belongs to the CorA metal ion transporter (MIT) (TC 1.A.35) family.</text>
</comment>
<evidence type="ECO:0000256" key="2">
    <source>
        <dbReference type="ARBA" id="ARBA00009765"/>
    </source>
</evidence>
<evidence type="ECO:0000313" key="7">
    <source>
        <dbReference type="EMBL" id="RXK62220.1"/>
    </source>
</evidence>
<dbReference type="InterPro" id="IPR045863">
    <property type="entry name" value="CorA_TM1_TM2"/>
</dbReference>
<reference evidence="7 8" key="1">
    <citation type="submission" date="2019-01" db="EMBL/GenBank/DDBJ databases">
        <title>Lacibacter sp. strain TTM-7.</title>
        <authorList>
            <person name="Chen W.-M."/>
        </authorList>
    </citation>
    <scope>NUCLEOTIDE SEQUENCE [LARGE SCALE GENOMIC DNA]</scope>
    <source>
        <strain evidence="7 8">TTM-7</strain>
    </source>
</reference>
<dbReference type="OrthoDB" id="9803416at2"/>
<dbReference type="InterPro" id="IPR045861">
    <property type="entry name" value="CorA_cytoplasmic_dom"/>
</dbReference>
<dbReference type="Pfam" id="PF01544">
    <property type="entry name" value="CorA"/>
    <property type="match status" value="1"/>
</dbReference>
<dbReference type="RefSeq" id="WP_129129591.1">
    <property type="nucleotide sequence ID" value="NZ_SDHW01000001.1"/>
</dbReference>
<keyword evidence="4 6" id="KW-1133">Transmembrane helix</keyword>
<evidence type="ECO:0000256" key="1">
    <source>
        <dbReference type="ARBA" id="ARBA00004141"/>
    </source>
</evidence>
<protein>
    <submittedName>
        <fullName evidence="7">Magnesium transporter CorA family protein</fullName>
    </submittedName>
</protein>
<evidence type="ECO:0000313" key="8">
    <source>
        <dbReference type="Proteomes" id="UP000290204"/>
    </source>
</evidence>
<evidence type="ECO:0000256" key="4">
    <source>
        <dbReference type="ARBA" id="ARBA00022989"/>
    </source>
</evidence>
<dbReference type="CDD" id="cd12827">
    <property type="entry name" value="EcCorA_ZntB-like_u2"/>
    <property type="match status" value="1"/>
</dbReference>
<dbReference type="GO" id="GO:0016020">
    <property type="term" value="C:membrane"/>
    <property type="evidence" value="ECO:0007669"/>
    <property type="project" value="UniProtKB-SubCell"/>
</dbReference>
<comment type="caution">
    <text evidence="7">The sequence shown here is derived from an EMBL/GenBank/DDBJ whole genome shotgun (WGS) entry which is preliminary data.</text>
</comment>
<dbReference type="Gene3D" id="3.30.460.20">
    <property type="entry name" value="CorA soluble domain-like"/>
    <property type="match status" value="1"/>
</dbReference>
<feature type="transmembrane region" description="Helical" evidence="6">
    <location>
        <begin position="286"/>
        <end position="307"/>
    </location>
</feature>
<dbReference type="PANTHER" id="PTHR47891">
    <property type="entry name" value="TRANSPORTER-RELATED"/>
    <property type="match status" value="1"/>
</dbReference>
<dbReference type="InterPro" id="IPR047199">
    <property type="entry name" value="CorA-like"/>
</dbReference>
<dbReference type="Proteomes" id="UP000290204">
    <property type="component" value="Unassembled WGS sequence"/>
</dbReference>
<dbReference type="GO" id="GO:0046873">
    <property type="term" value="F:metal ion transmembrane transporter activity"/>
    <property type="evidence" value="ECO:0007669"/>
    <property type="project" value="InterPro"/>
</dbReference>
<dbReference type="Gene3D" id="1.20.58.340">
    <property type="entry name" value="Magnesium transport protein CorA, transmembrane region"/>
    <property type="match status" value="2"/>
</dbReference>
<keyword evidence="5 6" id="KW-0472">Membrane</keyword>
<evidence type="ECO:0000256" key="3">
    <source>
        <dbReference type="ARBA" id="ARBA00022692"/>
    </source>
</evidence>